<organism evidence="1 2">
    <name type="scientific">Nonlabens dokdonensis (strain DSM 17205 / KCTC 12402 / DSW-6)</name>
    <name type="common">Donghaeana dokdonensis</name>
    <dbReference type="NCBI Taxonomy" id="592029"/>
    <lineage>
        <taxon>Bacteria</taxon>
        <taxon>Pseudomonadati</taxon>
        <taxon>Bacteroidota</taxon>
        <taxon>Flavobacteriia</taxon>
        <taxon>Flavobacteriales</taxon>
        <taxon>Flavobacteriaceae</taxon>
        <taxon>Nonlabens</taxon>
    </lineage>
</organism>
<dbReference type="KEGG" id="ndo:DDD_3314"/>
<evidence type="ECO:0000313" key="2">
    <source>
        <dbReference type="Proteomes" id="UP000011173"/>
    </source>
</evidence>
<name>L7WES9_NONDD</name>
<protein>
    <submittedName>
        <fullName evidence="1">Uncharacterized protein</fullName>
    </submittedName>
</protein>
<evidence type="ECO:0000313" key="1">
    <source>
        <dbReference type="EMBL" id="AGC78441.1"/>
    </source>
</evidence>
<accession>L7WES9</accession>
<dbReference type="PATRIC" id="fig|592029.3.peg.3288"/>
<reference evidence="1 2" key="1">
    <citation type="journal article" date="2013" name="Genome Biol. Evol.">
        <title>Genomic makeup of the marine flavobacterium Nonlabens (Donghaeana) dokdonensis DSW-6 and identification of a novel class of rhodopsins.</title>
        <authorList>
            <person name="Kwon S.K."/>
            <person name="Kim B.K."/>
            <person name="Song J.Y."/>
            <person name="Kwak M.J."/>
            <person name="Lee C.H."/>
            <person name="Yoon J.H."/>
            <person name="Oh T.K."/>
            <person name="Kim J.F."/>
        </authorList>
    </citation>
    <scope>NUCLEOTIDE SEQUENCE [LARGE SCALE GENOMIC DNA]</scope>
    <source>
        <strain evidence="2">DSM 17205 / KCTC 12402 / DSW-6</strain>
    </source>
</reference>
<gene>
    <name evidence="1" type="ordered locus">DDD_3314</name>
</gene>
<sequence length="57" mass="6745">MGVGLAFAKAQFTTSSQQYFSLHSMRYSIHSFMLFKRRKYLQIETIKIKVDLANQRK</sequence>
<dbReference type="AlphaFoldDB" id="L7WES9"/>
<dbReference type="Proteomes" id="UP000011173">
    <property type="component" value="Chromosome"/>
</dbReference>
<dbReference type="HOGENOM" id="CLU_2992209_0_0_10"/>
<dbReference type="EMBL" id="CP001397">
    <property type="protein sequence ID" value="AGC78441.1"/>
    <property type="molecule type" value="Genomic_DNA"/>
</dbReference>
<proteinExistence type="predicted"/>